<evidence type="ECO:0000313" key="4">
    <source>
        <dbReference type="Proteomes" id="UP000236286"/>
    </source>
</evidence>
<feature type="domain" description="DUF306" evidence="2">
    <location>
        <begin position="28"/>
        <end position="131"/>
    </location>
</feature>
<feature type="chain" id="PRO_5014342375" evidence="1">
    <location>
        <begin position="22"/>
        <end position="135"/>
    </location>
</feature>
<protein>
    <submittedName>
        <fullName evidence="3">META domain-containing protein</fullName>
    </submittedName>
</protein>
<dbReference type="Pfam" id="PF03724">
    <property type="entry name" value="META"/>
    <property type="match status" value="1"/>
</dbReference>
<dbReference type="InterPro" id="IPR005184">
    <property type="entry name" value="DUF306_Meta_HslJ"/>
</dbReference>
<dbReference type="AlphaFoldDB" id="A0A2J7TEI1"/>
<feature type="signal peptide" evidence="1">
    <location>
        <begin position="1"/>
        <end position="21"/>
    </location>
</feature>
<evidence type="ECO:0000313" key="3">
    <source>
        <dbReference type="EMBL" id="PNG25174.1"/>
    </source>
</evidence>
<keyword evidence="1" id="KW-0732">Signal</keyword>
<comment type="caution">
    <text evidence="3">The sequence shown here is derived from an EMBL/GenBank/DDBJ whole genome shotgun (WGS) entry which is preliminary data.</text>
</comment>
<reference evidence="3 4" key="1">
    <citation type="submission" date="2017-10" db="EMBL/GenBank/DDBJ databases">
        <title>Genome announcement of Methylocella silvestris TVC from permafrost.</title>
        <authorList>
            <person name="Wang J."/>
            <person name="Geng K."/>
            <person name="Ul-Haque F."/>
            <person name="Crombie A.T."/>
            <person name="Street L.E."/>
            <person name="Wookey P.A."/>
            <person name="Murrell J.C."/>
            <person name="Pratscher J."/>
        </authorList>
    </citation>
    <scope>NUCLEOTIDE SEQUENCE [LARGE SCALE GENOMIC DNA]</scope>
    <source>
        <strain evidence="3 4">TVC</strain>
    </source>
</reference>
<dbReference type="Gene3D" id="2.40.128.270">
    <property type="match status" value="1"/>
</dbReference>
<proteinExistence type="predicted"/>
<organism evidence="3 4">
    <name type="scientific">Methylocella silvestris</name>
    <dbReference type="NCBI Taxonomy" id="199596"/>
    <lineage>
        <taxon>Bacteria</taxon>
        <taxon>Pseudomonadati</taxon>
        <taxon>Pseudomonadota</taxon>
        <taxon>Alphaproteobacteria</taxon>
        <taxon>Hyphomicrobiales</taxon>
        <taxon>Beijerinckiaceae</taxon>
        <taxon>Methylocella</taxon>
    </lineage>
</organism>
<gene>
    <name evidence="3" type="ORF">CR492_15065</name>
</gene>
<accession>A0A2J7TEI1</accession>
<dbReference type="PANTHER" id="PTHR35535:SF1">
    <property type="entry name" value="HEAT SHOCK PROTEIN HSLJ"/>
    <property type="match status" value="1"/>
</dbReference>
<dbReference type="PANTHER" id="PTHR35535">
    <property type="entry name" value="HEAT SHOCK PROTEIN HSLJ"/>
    <property type="match status" value="1"/>
</dbReference>
<dbReference type="InterPro" id="IPR038670">
    <property type="entry name" value="HslJ-like_sf"/>
</dbReference>
<dbReference type="InterPro" id="IPR053147">
    <property type="entry name" value="Hsp_HslJ-like"/>
</dbReference>
<evidence type="ECO:0000259" key="2">
    <source>
        <dbReference type="Pfam" id="PF03724"/>
    </source>
</evidence>
<name>A0A2J7TEI1_METSI</name>
<evidence type="ECO:0000256" key="1">
    <source>
        <dbReference type="SAM" id="SignalP"/>
    </source>
</evidence>
<dbReference type="OrthoDB" id="9809132at2"/>
<dbReference type="Proteomes" id="UP000236286">
    <property type="component" value="Unassembled WGS sequence"/>
</dbReference>
<sequence>MFKAAAFACAFLLCAIRLAGAAADSPFGSWLAEDIRGAGVIAGVRTTLDILPSGETSGSSGCNRFHGAAKVAGAEIAFGPLASSQMGCPGPVGDQERKFFKALEDVRQWTRDEQRRLLSLRDADGREILRLSETK</sequence>
<dbReference type="EMBL" id="PDZR01000019">
    <property type="protein sequence ID" value="PNG25174.1"/>
    <property type="molecule type" value="Genomic_DNA"/>
</dbReference>